<name>A0A645EB02_9ZZZZ</name>
<dbReference type="AlphaFoldDB" id="A0A645EB02"/>
<dbReference type="EMBL" id="VSSQ01045122">
    <property type="protein sequence ID" value="MPM99000.1"/>
    <property type="molecule type" value="Genomic_DNA"/>
</dbReference>
<reference evidence="1" key="1">
    <citation type="submission" date="2019-08" db="EMBL/GenBank/DDBJ databases">
        <authorList>
            <person name="Kucharzyk K."/>
            <person name="Murdoch R.W."/>
            <person name="Higgins S."/>
            <person name="Loffler F."/>
        </authorList>
    </citation>
    <scope>NUCLEOTIDE SEQUENCE</scope>
</reference>
<accession>A0A645EB02</accession>
<sequence>MSQKSHVDIDKLNRVPTGHPFEYKDVVEDAFPVEEHTADGKRFKAEVENGKFQAVVTEDDPDNRVQYKKL</sequence>
<proteinExistence type="predicted"/>
<gene>
    <name evidence="1" type="ORF">SDC9_146190</name>
</gene>
<protein>
    <submittedName>
        <fullName evidence="1">Uncharacterized protein</fullName>
    </submittedName>
</protein>
<evidence type="ECO:0000313" key="1">
    <source>
        <dbReference type="EMBL" id="MPM99000.1"/>
    </source>
</evidence>
<organism evidence="1">
    <name type="scientific">bioreactor metagenome</name>
    <dbReference type="NCBI Taxonomy" id="1076179"/>
    <lineage>
        <taxon>unclassified sequences</taxon>
        <taxon>metagenomes</taxon>
        <taxon>ecological metagenomes</taxon>
    </lineage>
</organism>
<comment type="caution">
    <text evidence="1">The sequence shown here is derived from an EMBL/GenBank/DDBJ whole genome shotgun (WGS) entry which is preliminary data.</text>
</comment>